<proteinExistence type="predicted"/>
<keyword evidence="1" id="KW-0547">Nucleotide-binding</keyword>
<keyword evidence="5" id="KW-0804">Transcription</keyword>
<dbReference type="Proteomes" id="UP000463883">
    <property type="component" value="Chromosome"/>
</dbReference>
<dbReference type="Pfam" id="PF00158">
    <property type="entry name" value="Sigma54_activat"/>
    <property type="match status" value="1"/>
</dbReference>
<dbReference type="InterPro" id="IPR003593">
    <property type="entry name" value="AAA+_ATPase"/>
</dbReference>
<dbReference type="Gene3D" id="1.10.8.60">
    <property type="match status" value="1"/>
</dbReference>
<dbReference type="SUPFAM" id="SSF52540">
    <property type="entry name" value="P-loop containing nucleoside triphosphate hydrolases"/>
    <property type="match status" value="1"/>
</dbReference>
<dbReference type="RefSeq" id="WP_162362068.1">
    <property type="nucleotide sequence ID" value="NZ_CP047591.1"/>
</dbReference>
<dbReference type="GO" id="GO:0043565">
    <property type="term" value="F:sequence-specific DNA binding"/>
    <property type="evidence" value="ECO:0007669"/>
    <property type="project" value="InterPro"/>
</dbReference>
<protein>
    <submittedName>
        <fullName evidence="7">AAA domain-containing protein</fullName>
    </submittedName>
</protein>
<dbReference type="PROSITE" id="PS00676">
    <property type="entry name" value="SIGMA54_INTERACT_2"/>
    <property type="match status" value="1"/>
</dbReference>
<dbReference type="GO" id="GO:0006355">
    <property type="term" value="P:regulation of DNA-templated transcription"/>
    <property type="evidence" value="ECO:0007669"/>
    <property type="project" value="InterPro"/>
</dbReference>
<evidence type="ECO:0000256" key="3">
    <source>
        <dbReference type="ARBA" id="ARBA00023015"/>
    </source>
</evidence>
<gene>
    <name evidence="7" type="ORF">Ami3637_07670</name>
</gene>
<dbReference type="PROSITE" id="PS50045">
    <property type="entry name" value="SIGMA54_INTERACT_4"/>
    <property type="match status" value="1"/>
</dbReference>
<dbReference type="AlphaFoldDB" id="A0A6P1MC67"/>
<evidence type="ECO:0000256" key="2">
    <source>
        <dbReference type="ARBA" id="ARBA00022840"/>
    </source>
</evidence>
<evidence type="ECO:0000256" key="5">
    <source>
        <dbReference type="ARBA" id="ARBA00023163"/>
    </source>
</evidence>
<dbReference type="CDD" id="cd00009">
    <property type="entry name" value="AAA"/>
    <property type="match status" value="1"/>
</dbReference>
<dbReference type="InterPro" id="IPR025943">
    <property type="entry name" value="Sigma_54_int_dom_ATP-bd_2"/>
</dbReference>
<dbReference type="Gene3D" id="1.10.10.60">
    <property type="entry name" value="Homeodomain-like"/>
    <property type="match status" value="1"/>
</dbReference>
<evidence type="ECO:0000256" key="1">
    <source>
        <dbReference type="ARBA" id="ARBA00022741"/>
    </source>
</evidence>
<evidence type="ECO:0000313" key="8">
    <source>
        <dbReference type="Proteomes" id="UP000463883"/>
    </source>
</evidence>
<dbReference type="Pfam" id="PF25601">
    <property type="entry name" value="AAA_lid_14"/>
    <property type="match status" value="1"/>
</dbReference>
<dbReference type="SUPFAM" id="SSF46689">
    <property type="entry name" value="Homeodomain-like"/>
    <property type="match status" value="1"/>
</dbReference>
<feature type="domain" description="Sigma-54 factor interaction" evidence="6">
    <location>
        <begin position="151"/>
        <end position="379"/>
    </location>
</feature>
<dbReference type="InterPro" id="IPR009057">
    <property type="entry name" value="Homeodomain-like_sf"/>
</dbReference>
<dbReference type="Gene3D" id="3.30.450.20">
    <property type="entry name" value="PAS domain"/>
    <property type="match status" value="1"/>
</dbReference>
<dbReference type="SMART" id="SM00382">
    <property type="entry name" value="AAA"/>
    <property type="match status" value="1"/>
</dbReference>
<evidence type="ECO:0000256" key="4">
    <source>
        <dbReference type="ARBA" id="ARBA00023125"/>
    </source>
</evidence>
<dbReference type="KEGG" id="amic:Ami3637_07670"/>
<keyword evidence="3" id="KW-0805">Transcription regulation</keyword>
<dbReference type="GO" id="GO:0005524">
    <property type="term" value="F:ATP binding"/>
    <property type="evidence" value="ECO:0007669"/>
    <property type="project" value="UniProtKB-KW"/>
</dbReference>
<dbReference type="PRINTS" id="PR01590">
    <property type="entry name" value="HTHFIS"/>
</dbReference>
<reference evidence="7 8" key="1">
    <citation type="submission" date="2020-01" db="EMBL/GenBank/DDBJ databases">
        <title>Genomic analysis of Aminipila sp. CBA3637.</title>
        <authorList>
            <person name="Kim Y.B."/>
            <person name="Roh S.W."/>
        </authorList>
    </citation>
    <scope>NUCLEOTIDE SEQUENCE [LARGE SCALE GENOMIC DNA]</scope>
    <source>
        <strain evidence="7 8">CBA3637</strain>
    </source>
</reference>
<dbReference type="InterPro" id="IPR025944">
    <property type="entry name" value="Sigma_54_int_dom_CS"/>
</dbReference>
<dbReference type="PANTHER" id="PTHR32071:SF74">
    <property type="entry name" value="TRANSCRIPTIONAL ACTIVATOR ROCR"/>
    <property type="match status" value="1"/>
</dbReference>
<dbReference type="InterPro" id="IPR002078">
    <property type="entry name" value="Sigma_54_int"/>
</dbReference>
<name>A0A6P1MC67_9FIRM</name>
<dbReference type="PROSITE" id="PS00688">
    <property type="entry name" value="SIGMA54_INTERACT_3"/>
    <property type="match status" value="1"/>
</dbReference>
<dbReference type="FunFam" id="3.40.50.300:FF:000006">
    <property type="entry name" value="DNA-binding transcriptional regulator NtrC"/>
    <property type="match status" value="1"/>
</dbReference>
<evidence type="ECO:0000259" key="6">
    <source>
        <dbReference type="PROSITE" id="PS50045"/>
    </source>
</evidence>
<keyword evidence="2" id="KW-0067">ATP-binding</keyword>
<evidence type="ECO:0000313" key="7">
    <source>
        <dbReference type="EMBL" id="QHI72299.1"/>
    </source>
</evidence>
<keyword evidence="8" id="KW-1185">Reference proteome</keyword>
<dbReference type="Gene3D" id="3.40.50.300">
    <property type="entry name" value="P-loop containing nucleotide triphosphate hydrolases"/>
    <property type="match status" value="1"/>
</dbReference>
<dbReference type="InterPro" id="IPR058031">
    <property type="entry name" value="AAA_lid_NorR"/>
</dbReference>
<organism evidence="7 8">
    <name type="scientific">Aminipila terrae</name>
    <dbReference type="NCBI Taxonomy" id="2697030"/>
    <lineage>
        <taxon>Bacteria</taxon>
        <taxon>Bacillati</taxon>
        <taxon>Bacillota</taxon>
        <taxon>Clostridia</taxon>
        <taxon>Peptostreptococcales</taxon>
        <taxon>Anaerovoracaceae</taxon>
        <taxon>Aminipila</taxon>
    </lineage>
</organism>
<dbReference type="Pfam" id="PF02954">
    <property type="entry name" value="HTH_8"/>
    <property type="match status" value="1"/>
</dbReference>
<dbReference type="PANTHER" id="PTHR32071">
    <property type="entry name" value="TRANSCRIPTIONAL REGULATORY PROTEIN"/>
    <property type="match status" value="1"/>
</dbReference>
<dbReference type="InterPro" id="IPR027417">
    <property type="entry name" value="P-loop_NTPase"/>
</dbReference>
<dbReference type="EMBL" id="CP047591">
    <property type="protein sequence ID" value="QHI72299.1"/>
    <property type="molecule type" value="Genomic_DNA"/>
</dbReference>
<keyword evidence="4" id="KW-0238">DNA-binding</keyword>
<sequence>MAINPKDIFKYVDSMMFVDKNYNIIYTTRFNPHFGSRFGFNENEYTAYNNKRYFELYPNLDHDESAMVQVLQYGKTVIREGQTFSDMTGKVYTTNNITFPIIRFGKVIGAIELSQDITSVGDLECPNKTLPRTYSSQPNKTTSDDISFDSIITKSTGMLEQIRKAKIYAFEDNPTLIYGETGTGKELFVKAMVNSNKTRKGKYIAQNCAAIPETLFDSILFGSVKGAFTGAENRVGLFEMADGGILFLDELNSMPVHLQPKLLRVLQDGKVRPVGSVSEKSVNVKVIAAMNKNPMQLIKDNLLREDLFYRLSSNVIYLTPLRERTEDISLYINYFLNHFNSKCHNHVFKLSPNLRKVLQKYHWPGNVRELRHVIESMVNVSEEATLTTKNLPAYLMELINMGENSIDSMVGLETPAHFGTPLKETLEKVEREHIINALSLSNGNVSRAAEMLCMPRQTLKFRIDKLGIENYK</sequence>
<accession>A0A6P1MC67</accession>
<dbReference type="InterPro" id="IPR002197">
    <property type="entry name" value="HTH_Fis"/>
</dbReference>